<gene>
    <name evidence="1" type="ORF">HLPCO_000391</name>
</gene>
<dbReference type="EMBL" id="AFNU02000001">
    <property type="protein sequence ID" value="ERJ13725.1"/>
    <property type="molecule type" value="Genomic_DNA"/>
</dbReference>
<sequence length="165" mass="19221">MRKFIPNEYHKSVHDVDLVKLYDAGKRLILTDLDNTLVGYETVIAPEEIMKFKDEAVNIGFEFIILSNNRQDRVKKFANSLGVEFYSNARKPFKTTFKRAVSKFDPREVVMIGDQLLTDILGGNRMGFYTILVEVINYSNEGFFTRVNRYLERRLLKRGKIKGDQ</sequence>
<dbReference type="Proteomes" id="UP000005707">
    <property type="component" value="Unassembled WGS sequence"/>
</dbReference>
<dbReference type="PANTHER" id="PTHR19288:SF25">
    <property type="entry name" value="PHOSPHATIDYLGLYCEROPHOSPHATASE GEP4, MITOCHONDRIAL"/>
    <property type="match status" value="1"/>
</dbReference>
<dbReference type="NCBIfam" id="TIGR01662">
    <property type="entry name" value="HAD-SF-IIIA"/>
    <property type="match status" value="1"/>
</dbReference>
<dbReference type="eggNOG" id="COG2179">
    <property type="taxonomic scope" value="Bacteria"/>
</dbReference>
<dbReference type="NCBIfam" id="TIGR01668">
    <property type="entry name" value="YqeG_hyp_ppase"/>
    <property type="match status" value="1"/>
</dbReference>
<dbReference type="AlphaFoldDB" id="U2FLV7"/>
<dbReference type="Gene3D" id="3.40.50.1000">
    <property type="entry name" value="HAD superfamily/HAD-like"/>
    <property type="match status" value="1"/>
</dbReference>
<dbReference type="InterPro" id="IPR006549">
    <property type="entry name" value="HAD-SF_hydro_IIIA"/>
</dbReference>
<dbReference type="OrthoDB" id="9787572at2"/>
<dbReference type="Pfam" id="PF13242">
    <property type="entry name" value="Hydrolase_like"/>
    <property type="match status" value="1"/>
</dbReference>
<proteinExistence type="predicted"/>
<organism evidence="1 2">
    <name type="scientific">Haloplasma contractile SSD-17B</name>
    <dbReference type="NCBI Taxonomy" id="1033810"/>
    <lineage>
        <taxon>Bacteria</taxon>
        <taxon>Bacillati</taxon>
        <taxon>Mycoplasmatota</taxon>
        <taxon>Mollicutes</taxon>
        <taxon>Haloplasmatales</taxon>
        <taxon>Haloplasmataceae</taxon>
        <taxon>Haloplasma</taxon>
    </lineage>
</organism>
<dbReference type="InterPro" id="IPR010021">
    <property type="entry name" value="PGPP1/Gep4"/>
</dbReference>
<comment type="caution">
    <text evidence="1">The sequence shown here is derived from an EMBL/GenBank/DDBJ whole genome shotgun (WGS) entry which is preliminary data.</text>
</comment>
<accession>U2FLV7</accession>
<reference evidence="1 2" key="1">
    <citation type="journal article" date="2011" name="J. Bacteriol.">
        <title>Genome sequence of Haloplasma contractile, an unusual contractile bacterium from a deep-sea anoxic brine lake.</title>
        <authorList>
            <person name="Antunes A."/>
            <person name="Alam I."/>
            <person name="El Dorry H."/>
            <person name="Siam R."/>
            <person name="Robertson A."/>
            <person name="Bajic V.B."/>
            <person name="Stingl U."/>
        </authorList>
    </citation>
    <scope>NUCLEOTIDE SEQUENCE [LARGE SCALE GENOMIC DNA]</scope>
    <source>
        <strain evidence="1 2">SSD-17B</strain>
    </source>
</reference>
<reference evidence="1 2" key="2">
    <citation type="journal article" date="2013" name="PLoS ONE">
        <title>INDIGO - INtegrated Data Warehouse of MIcrobial GenOmes with Examples from the Red Sea Extremophiles.</title>
        <authorList>
            <person name="Alam I."/>
            <person name="Antunes A."/>
            <person name="Kamau A.A."/>
            <person name="Ba Alawi W."/>
            <person name="Kalkatawi M."/>
            <person name="Stingl U."/>
            <person name="Bajic V.B."/>
        </authorList>
    </citation>
    <scope>NUCLEOTIDE SEQUENCE [LARGE SCALE GENOMIC DNA]</scope>
    <source>
        <strain evidence="1 2">SSD-17B</strain>
    </source>
</reference>
<name>U2FLV7_9MOLU</name>
<dbReference type="PANTHER" id="PTHR19288">
    <property type="entry name" value="4-NITROPHENYLPHOSPHATASE-RELATED"/>
    <property type="match status" value="1"/>
</dbReference>
<keyword evidence="1" id="KW-0378">Hydrolase</keyword>
<dbReference type="InParanoid" id="U2FLV7"/>
<dbReference type="FunCoup" id="U2FLV7">
    <property type="interactions" value="129"/>
</dbReference>
<evidence type="ECO:0000313" key="1">
    <source>
        <dbReference type="EMBL" id="ERJ13725.1"/>
    </source>
</evidence>
<dbReference type="InterPro" id="IPR036412">
    <property type="entry name" value="HAD-like_sf"/>
</dbReference>
<protein>
    <submittedName>
        <fullName evidence="1">4-nitrophenyl phosphatase protein</fullName>
        <ecNumber evidence="1">3.1.3.41</ecNumber>
    </submittedName>
</protein>
<dbReference type="NCBIfam" id="TIGR01549">
    <property type="entry name" value="HAD-SF-IA-v1"/>
    <property type="match status" value="1"/>
</dbReference>
<evidence type="ECO:0000313" key="2">
    <source>
        <dbReference type="Proteomes" id="UP000005707"/>
    </source>
</evidence>
<dbReference type="GO" id="GO:0005737">
    <property type="term" value="C:cytoplasm"/>
    <property type="evidence" value="ECO:0007669"/>
    <property type="project" value="TreeGrafter"/>
</dbReference>
<dbReference type="SUPFAM" id="SSF56784">
    <property type="entry name" value="HAD-like"/>
    <property type="match status" value="1"/>
</dbReference>
<keyword evidence="2" id="KW-1185">Reference proteome</keyword>
<dbReference type="EC" id="3.1.3.41" evidence="1"/>
<dbReference type="RefSeq" id="WP_008826169.1">
    <property type="nucleotide sequence ID" value="NZ_AFNU02000001.1"/>
</dbReference>
<dbReference type="STRING" id="1033810.HLPCO_000391"/>
<dbReference type="InterPro" id="IPR023214">
    <property type="entry name" value="HAD_sf"/>
</dbReference>
<dbReference type="InterPro" id="IPR006439">
    <property type="entry name" value="HAD-SF_hydro_IA"/>
</dbReference>
<dbReference type="GO" id="GO:0008962">
    <property type="term" value="F:phosphatidylglycerophosphatase activity"/>
    <property type="evidence" value="ECO:0007669"/>
    <property type="project" value="InterPro"/>
</dbReference>